<protein>
    <recommendedName>
        <fullName evidence="5">VanZ-like domain-containing protein</fullName>
    </recommendedName>
</protein>
<evidence type="ECO:0000313" key="4">
    <source>
        <dbReference type="Proteomes" id="UP000035721"/>
    </source>
</evidence>
<evidence type="ECO:0000256" key="1">
    <source>
        <dbReference type="SAM" id="MobiDB-lite"/>
    </source>
</evidence>
<feature type="compositionally biased region" description="Polar residues" evidence="1">
    <location>
        <begin position="1"/>
        <end position="12"/>
    </location>
</feature>
<feature type="transmembrane region" description="Helical" evidence="2">
    <location>
        <begin position="54"/>
        <end position="76"/>
    </location>
</feature>
<sequence>MTTPVGGSSHTGDSAPFDGPGRARSSAHADDPSRSGGEARARAGTAVATGTRRAWAVVVGRVLLVGFILVQLYAVYWPREPAATTFRMEDKLAHALVFAAPVAVSVAFRLRPRFVVPLIALNAPVSELVQWRFLAGRDGDVWDVTADLVGVALGVLAGFLLRRRLGPVGSSSTP</sequence>
<feature type="region of interest" description="Disordered" evidence="1">
    <location>
        <begin position="1"/>
        <end position="44"/>
    </location>
</feature>
<dbReference type="Proteomes" id="UP000035721">
    <property type="component" value="Unassembled WGS sequence"/>
</dbReference>
<dbReference type="STRING" id="1194083.BN12_2240011"/>
<dbReference type="RefSeq" id="WP_048554734.1">
    <property type="nucleotide sequence ID" value="NZ_HF570958.1"/>
</dbReference>
<evidence type="ECO:0000256" key="2">
    <source>
        <dbReference type="SAM" id="Phobius"/>
    </source>
</evidence>
<dbReference type="OrthoDB" id="3831062at2"/>
<keyword evidence="2" id="KW-0812">Transmembrane</keyword>
<evidence type="ECO:0000313" key="3">
    <source>
        <dbReference type="EMBL" id="CCH77801.1"/>
    </source>
</evidence>
<evidence type="ECO:0008006" key="5">
    <source>
        <dbReference type="Google" id="ProtNLM"/>
    </source>
</evidence>
<keyword evidence="4" id="KW-1185">Reference proteome</keyword>
<name>A0A077LVT5_9MICO</name>
<feature type="compositionally biased region" description="Basic and acidic residues" evidence="1">
    <location>
        <begin position="27"/>
        <end position="41"/>
    </location>
</feature>
<gene>
    <name evidence="3" type="ORF">BN12_2240011</name>
</gene>
<reference evidence="3 4" key="1">
    <citation type="journal article" date="2013" name="ISME J.">
        <title>A metabolic model for members of the genus Tetrasphaera involved in enhanced biological phosphorus removal.</title>
        <authorList>
            <person name="Kristiansen R."/>
            <person name="Nguyen H.T.T."/>
            <person name="Saunders A.M."/>
            <person name="Nielsen J.L."/>
            <person name="Wimmer R."/>
            <person name="Le V.Q."/>
            <person name="McIlroy S.J."/>
            <person name="Petrovski S."/>
            <person name="Seviour R.J."/>
            <person name="Calteau A."/>
            <person name="Nielsen K.L."/>
            <person name="Nielsen P.H."/>
        </authorList>
    </citation>
    <scope>NUCLEOTIDE SEQUENCE [LARGE SCALE GENOMIC DNA]</scope>
    <source>
        <strain evidence="3 4">T1-X7</strain>
    </source>
</reference>
<comment type="caution">
    <text evidence="3">The sequence shown here is derived from an EMBL/GenBank/DDBJ whole genome shotgun (WGS) entry which is preliminary data.</text>
</comment>
<keyword evidence="2" id="KW-1133">Transmembrane helix</keyword>
<dbReference type="AlphaFoldDB" id="A0A077LVT5"/>
<accession>A0A077LVT5</accession>
<dbReference type="EMBL" id="CAJB01000140">
    <property type="protein sequence ID" value="CCH77801.1"/>
    <property type="molecule type" value="Genomic_DNA"/>
</dbReference>
<proteinExistence type="predicted"/>
<feature type="transmembrane region" description="Helical" evidence="2">
    <location>
        <begin position="92"/>
        <end position="110"/>
    </location>
</feature>
<keyword evidence="2" id="KW-0472">Membrane</keyword>
<organism evidence="3 4">
    <name type="scientific">Nostocoides japonicum T1-X7</name>
    <dbReference type="NCBI Taxonomy" id="1194083"/>
    <lineage>
        <taxon>Bacteria</taxon>
        <taxon>Bacillati</taxon>
        <taxon>Actinomycetota</taxon>
        <taxon>Actinomycetes</taxon>
        <taxon>Micrococcales</taxon>
        <taxon>Intrasporangiaceae</taxon>
        <taxon>Nostocoides</taxon>
    </lineage>
</organism>